<keyword evidence="2" id="KW-1185">Reference proteome</keyword>
<reference evidence="1 2" key="1">
    <citation type="journal article" date="2013" name="Genome Announc.">
        <title>First draft genome sequence from a member of the genus agrococcus, isolated from modern microbialites.</title>
        <authorList>
            <person name="White R.A.III."/>
            <person name="Grassa C.J."/>
            <person name="Suttle C.A."/>
        </authorList>
    </citation>
    <scope>NUCLEOTIDE SEQUENCE [LARGE SCALE GENOMIC DNA]</scope>
    <source>
        <strain evidence="1 2">RW1</strain>
    </source>
</reference>
<comment type="caution">
    <text evidence="1">The sequence shown here is derived from an EMBL/GenBank/DDBJ whole genome shotgun (WGS) entry which is preliminary data.</text>
</comment>
<evidence type="ECO:0000313" key="2">
    <source>
        <dbReference type="Proteomes" id="UP000016462"/>
    </source>
</evidence>
<gene>
    <name evidence="1" type="ORF">L332_07610</name>
</gene>
<dbReference type="RefSeq" id="WP_021010515.1">
    <property type="nucleotide sequence ID" value="NZ_ASHR01000024.1"/>
</dbReference>
<dbReference type="OrthoDB" id="5195569at2"/>
<dbReference type="AlphaFoldDB" id="U1LPJ1"/>
<name>U1LPJ1_9MICO</name>
<dbReference type="Proteomes" id="UP000016462">
    <property type="component" value="Unassembled WGS sequence"/>
</dbReference>
<evidence type="ECO:0000313" key="1">
    <source>
        <dbReference type="EMBL" id="ERG64319.1"/>
    </source>
</evidence>
<accession>U1LPJ1</accession>
<protein>
    <recommendedName>
        <fullName evidence="3">Flagellar protein FlgN</fullName>
    </recommendedName>
</protein>
<proteinExistence type="predicted"/>
<evidence type="ECO:0008006" key="3">
    <source>
        <dbReference type="Google" id="ProtNLM"/>
    </source>
</evidence>
<dbReference type="EMBL" id="ASHR01000024">
    <property type="protein sequence ID" value="ERG64319.1"/>
    <property type="molecule type" value="Genomic_DNA"/>
</dbReference>
<sequence>MDVMLDLERLKQARTSLGSAVESFKGASSFNNDLERAVAEPDDRSSLRRKVSDFESDWNGRRGDLTEMLEEIHKGIDTIITEWDRWDTETAAELEPTGTVR</sequence>
<organism evidence="1 2">
    <name type="scientific">Agrococcus pavilionensis RW1</name>
    <dbReference type="NCBI Taxonomy" id="1330458"/>
    <lineage>
        <taxon>Bacteria</taxon>
        <taxon>Bacillati</taxon>
        <taxon>Actinomycetota</taxon>
        <taxon>Actinomycetes</taxon>
        <taxon>Micrococcales</taxon>
        <taxon>Microbacteriaceae</taxon>
        <taxon>Agrococcus</taxon>
    </lineage>
</organism>